<evidence type="ECO:0000313" key="2">
    <source>
        <dbReference type="Proteomes" id="UP000184268"/>
    </source>
</evidence>
<organism evidence="1 2">
    <name type="scientific">Ferrimonas marina</name>
    <dbReference type="NCBI Taxonomy" id="299255"/>
    <lineage>
        <taxon>Bacteria</taxon>
        <taxon>Pseudomonadati</taxon>
        <taxon>Pseudomonadota</taxon>
        <taxon>Gammaproteobacteria</taxon>
        <taxon>Alteromonadales</taxon>
        <taxon>Ferrimonadaceae</taxon>
        <taxon>Ferrimonas</taxon>
    </lineage>
</organism>
<dbReference type="EMBL" id="FQXG01000005">
    <property type="protein sequence ID" value="SHH97179.1"/>
    <property type="molecule type" value="Genomic_DNA"/>
</dbReference>
<dbReference type="AlphaFoldDB" id="A0A1M5XBR6"/>
<sequence length="130" mass="14929">MRILWMALLWLCSISLAVASPFYGQALLPKFQTETRLELTQQDGQWQLLHLSLHGGWPDLQRVEIYQQQRLIARSPQAPTRQYGVFHRPASAHLKVLRFALDTAVLPAGVPLRVQLVGPKQSRWHTIELE</sequence>
<dbReference type="Proteomes" id="UP000184268">
    <property type="component" value="Unassembled WGS sequence"/>
</dbReference>
<keyword evidence="2" id="KW-1185">Reference proteome</keyword>
<proteinExistence type="predicted"/>
<evidence type="ECO:0000313" key="1">
    <source>
        <dbReference type="EMBL" id="SHH97179.1"/>
    </source>
</evidence>
<dbReference type="RefSeq" id="WP_143165725.1">
    <property type="nucleotide sequence ID" value="NZ_FQXG01000005.1"/>
</dbReference>
<name>A0A1M5XBR6_9GAMM</name>
<protein>
    <submittedName>
        <fullName evidence="1">Uncharacterized protein</fullName>
    </submittedName>
</protein>
<dbReference type="STRING" id="299255.SAMN02745129_3412"/>
<gene>
    <name evidence="1" type="ORF">SAMN02745129_3412</name>
</gene>
<reference evidence="1 2" key="1">
    <citation type="submission" date="2016-11" db="EMBL/GenBank/DDBJ databases">
        <authorList>
            <person name="Jaros S."/>
            <person name="Januszkiewicz K."/>
            <person name="Wedrychowicz H."/>
        </authorList>
    </citation>
    <scope>NUCLEOTIDE SEQUENCE [LARGE SCALE GENOMIC DNA]</scope>
    <source>
        <strain evidence="1 2">DSM 16917</strain>
    </source>
</reference>
<accession>A0A1M5XBR6</accession>